<gene>
    <name evidence="7" type="ORF">GCM10007103_04700</name>
</gene>
<dbReference type="Gene3D" id="3.30.565.10">
    <property type="entry name" value="Histidine kinase-like ATPase, C-terminal domain"/>
    <property type="match status" value="1"/>
</dbReference>
<sequence>MSEIPRNDARQLRKLNFDLANYFSNTIIPQLFVDADLILRIFTPPAMKQFSLSYDHVGRSIHDVKDNIRYPTFVENIKEVIATNTILEKEVQTTDGKWFEMNIIPYIEHEQNITNGVIITFVDITRRLHALKELEKLNSQHETLMFALSHDIRQPISAITLLADALAQAHKKNDSLQFEKWIGSLKQASKSLAAMVDDFTSDNEKIGKEESPEQRLNIQEICGDVLTALKTEIRLHKIEIVKNFNASEIIFPKNNLRSIFYNLVHNAIKYRDPNKATRIEITTVKVRNFVILCVKDNGPGIAKEHQNKVFVKSSRIREDVKGTGMGLYIAKKMIETNGGRIKLESTPGEGSTFSVFLKSEFSEEEPDV</sequence>
<dbReference type="Gene3D" id="1.10.287.130">
    <property type="match status" value="1"/>
</dbReference>
<dbReference type="PROSITE" id="PS50109">
    <property type="entry name" value="HIS_KIN"/>
    <property type="match status" value="1"/>
</dbReference>
<dbReference type="SUPFAM" id="SSF55874">
    <property type="entry name" value="ATPase domain of HSP90 chaperone/DNA topoisomerase II/histidine kinase"/>
    <property type="match status" value="1"/>
</dbReference>
<dbReference type="InterPro" id="IPR003661">
    <property type="entry name" value="HisK_dim/P_dom"/>
</dbReference>
<dbReference type="InterPro" id="IPR005467">
    <property type="entry name" value="His_kinase_dom"/>
</dbReference>
<dbReference type="EMBL" id="BMXB01000001">
    <property type="protein sequence ID" value="GHA26395.1"/>
    <property type="molecule type" value="Genomic_DNA"/>
</dbReference>
<dbReference type="Proteomes" id="UP000610456">
    <property type="component" value="Unassembled WGS sequence"/>
</dbReference>
<dbReference type="PANTHER" id="PTHR43304">
    <property type="entry name" value="PHYTOCHROME-LIKE PROTEIN CPH1"/>
    <property type="match status" value="1"/>
</dbReference>
<dbReference type="GO" id="GO:0000155">
    <property type="term" value="F:phosphorelay sensor kinase activity"/>
    <property type="evidence" value="ECO:0007669"/>
    <property type="project" value="InterPro"/>
</dbReference>
<evidence type="ECO:0000256" key="1">
    <source>
        <dbReference type="ARBA" id="ARBA00000085"/>
    </source>
</evidence>
<dbReference type="PANTHER" id="PTHR43304:SF1">
    <property type="entry name" value="PAC DOMAIN-CONTAINING PROTEIN"/>
    <property type="match status" value="1"/>
</dbReference>
<dbReference type="Pfam" id="PF13596">
    <property type="entry name" value="PAS_10"/>
    <property type="match status" value="1"/>
</dbReference>
<dbReference type="EC" id="2.7.13.3" evidence="2"/>
<dbReference type="SUPFAM" id="SSF47384">
    <property type="entry name" value="Homodimeric domain of signal transducing histidine kinase"/>
    <property type="match status" value="1"/>
</dbReference>
<keyword evidence="5" id="KW-0418">Kinase</keyword>
<name>A0A918VV94_9FLAO</name>
<dbReference type="InterPro" id="IPR035965">
    <property type="entry name" value="PAS-like_dom_sf"/>
</dbReference>
<comment type="caution">
    <text evidence="7">The sequence shown here is derived from an EMBL/GenBank/DDBJ whole genome shotgun (WGS) entry which is preliminary data.</text>
</comment>
<dbReference type="SMART" id="SM00387">
    <property type="entry name" value="HATPase_c"/>
    <property type="match status" value="1"/>
</dbReference>
<dbReference type="Gene3D" id="3.30.450.20">
    <property type="entry name" value="PAS domain"/>
    <property type="match status" value="1"/>
</dbReference>
<dbReference type="InterPro" id="IPR003594">
    <property type="entry name" value="HATPase_dom"/>
</dbReference>
<evidence type="ECO:0000256" key="4">
    <source>
        <dbReference type="ARBA" id="ARBA00022679"/>
    </source>
</evidence>
<evidence type="ECO:0000259" key="6">
    <source>
        <dbReference type="PROSITE" id="PS50109"/>
    </source>
</evidence>
<dbReference type="AlphaFoldDB" id="A0A918VV94"/>
<dbReference type="CDD" id="cd00082">
    <property type="entry name" value="HisKA"/>
    <property type="match status" value="1"/>
</dbReference>
<dbReference type="InterPro" id="IPR004358">
    <property type="entry name" value="Sig_transdc_His_kin-like_C"/>
</dbReference>
<dbReference type="InterPro" id="IPR036890">
    <property type="entry name" value="HATPase_C_sf"/>
</dbReference>
<keyword evidence="3" id="KW-0597">Phosphoprotein</keyword>
<organism evidence="7 8">
    <name type="scientific">Salinimicrobium marinum</name>
    <dbReference type="NCBI Taxonomy" id="680283"/>
    <lineage>
        <taxon>Bacteria</taxon>
        <taxon>Pseudomonadati</taxon>
        <taxon>Bacteroidota</taxon>
        <taxon>Flavobacteriia</taxon>
        <taxon>Flavobacteriales</taxon>
        <taxon>Flavobacteriaceae</taxon>
        <taxon>Salinimicrobium</taxon>
    </lineage>
</organism>
<evidence type="ECO:0000256" key="3">
    <source>
        <dbReference type="ARBA" id="ARBA00022553"/>
    </source>
</evidence>
<dbReference type="PRINTS" id="PR00344">
    <property type="entry name" value="BCTRLSENSOR"/>
</dbReference>
<dbReference type="InterPro" id="IPR036097">
    <property type="entry name" value="HisK_dim/P_sf"/>
</dbReference>
<reference evidence="7" key="1">
    <citation type="journal article" date="2014" name="Int. J. Syst. Evol. Microbiol.">
        <title>Complete genome sequence of Corynebacterium casei LMG S-19264T (=DSM 44701T), isolated from a smear-ripened cheese.</title>
        <authorList>
            <consortium name="US DOE Joint Genome Institute (JGI-PGF)"/>
            <person name="Walter F."/>
            <person name="Albersmeier A."/>
            <person name="Kalinowski J."/>
            <person name="Ruckert C."/>
        </authorList>
    </citation>
    <scope>NUCLEOTIDE SEQUENCE</scope>
    <source>
        <strain evidence="7">KCTC 12719</strain>
    </source>
</reference>
<evidence type="ECO:0000313" key="8">
    <source>
        <dbReference type="Proteomes" id="UP000610456"/>
    </source>
</evidence>
<dbReference type="InterPro" id="IPR052162">
    <property type="entry name" value="Sensor_kinase/Photoreceptor"/>
</dbReference>
<keyword evidence="8" id="KW-1185">Reference proteome</keyword>
<comment type="catalytic activity">
    <reaction evidence="1">
        <text>ATP + protein L-histidine = ADP + protein N-phospho-L-histidine.</text>
        <dbReference type="EC" id="2.7.13.3"/>
    </reaction>
</comment>
<dbReference type="Pfam" id="PF02518">
    <property type="entry name" value="HATPase_c"/>
    <property type="match status" value="1"/>
</dbReference>
<dbReference type="Pfam" id="PF00512">
    <property type="entry name" value="HisKA"/>
    <property type="match status" value="1"/>
</dbReference>
<reference evidence="7" key="2">
    <citation type="submission" date="2020-09" db="EMBL/GenBank/DDBJ databases">
        <authorList>
            <person name="Sun Q."/>
            <person name="Kim S."/>
        </authorList>
    </citation>
    <scope>NUCLEOTIDE SEQUENCE</scope>
    <source>
        <strain evidence="7">KCTC 12719</strain>
    </source>
</reference>
<dbReference type="SUPFAM" id="SSF55785">
    <property type="entry name" value="PYP-like sensor domain (PAS domain)"/>
    <property type="match status" value="1"/>
</dbReference>
<evidence type="ECO:0000256" key="2">
    <source>
        <dbReference type="ARBA" id="ARBA00012438"/>
    </source>
</evidence>
<feature type="domain" description="Histidine kinase" evidence="6">
    <location>
        <begin position="147"/>
        <end position="361"/>
    </location>
</feature>
<evidence type="ECO:0000256" key="5">
    <source>
        <dbReference type="ARBA" id="ARBA00022777"/>
    </source>
</evidence>
<proteinExistence type="predicted"/>
<keyword evidence="4" id="KW-0808">Transferase</keyword>
<evidence type="ECO:0000313" key="7">
    <source>
        <dbReference type="EMBL" id="GHA26395.1"/>
    </source>
</evidence>
<dbReference type="RefSeq" id="WP_189603019.1">
    <property type="nucleotide sequence ID" value="NZ_BMXB01000001.1"/>
</dbReference>
<accession>A0A918VV94</accession>
<protein>
    <recommendedName>
        <fullName evidence="2">histidine kinase</fullName>
        <ecNumber evidence="2">2.7.13.3</ecNumber>
    </recommendedName>
</protein>